<name>A0ACC1QTF3_9HYPO</name>
<evidence type="ECO:0000313" key="2">
    <source>
        <dbReference type="Proteomes" id="UP001148737"/>
    </source>
</evidence>
<reference evidence="1" key="1">
    <citation type="submission" date="2022-07" db="EMBL/GenBank/DDBJ databases">
        <title>Genome Sequence of Lecanicillium saksenae.</title>
        <authorList>
            <person name="Buettner E."/>
        </authorList>
    </citation>
    <scope>NUCLEOTIDE SEQUENCE</scope>
    <source>
        <strain evidence="1">VT-O1</strain>
    </source>
</reference>
<gene>
    <name evidence="1" type="ORF">NLG97_g5081</name>
</gene>
<evidence type="ECO:0000313" key="1">
    <source>
        <dbReference type="EMBL" id="KAJ3492887.1"/>
    </source>
</evidence>
<dbReference type="EMBL" id="JANAKD010000548">
    <property type="protein sequence ID" value="KAJ3492887.1"/>
    <property type="molecule type" value="Genomic_DNA"/>
</dbReference>
<keyword evidence="2" id="KW-1185">Reference proteome</keyword>
<organism evidence="1 2">
    <name type="scientific">Lecanicillium saksenae</name>
    <dbReference type="NCBI Taxonomy" id="468837"/>
    <lineage>
        <taxon>Eukaryota</taxon>
        <taxon>Fungi</taxon>
        <taxon>Dikarya</taxon>
        <taxon>Ascomycota</taxon>
        <taxon>Pezizomycotina</taxon>
        <taxon>Sordariomycetes</taxon>
        <taxon>Hypocreomycetidae</taxon>
        <taxon>Hypocreales</taxon>
        <taxon>Cordycipitaceae</taxon>
        <taxon>Lecanicillium</taxon>
    </lineage>
</organism>
<dbReference type="Proteomes" id="UP001148737">
    <property type="component" value="Unassembled WGS sequence"/>
</dbReference>
<accession>A0ACC1QTF3</accession>
<comment type="caution">
    <text evidence="1">The sequence shown here is derived from an EMBL/GenBank/DDBJ whole genome shotgun (WGS) entry which is preliminary data.</text>
</comment>
<sequence length="98" mass="10624">MPESLASASGHDAKKPASFELRIGRQLVPATVEETRPITMAIPIAGRGAFWLSGCSEDLKDMLLAIGIRVAGLCLLIMTLFLLVVCTAVCWKQLQRLL</sequence>
<proteinExistence type="predicted"/>
<protein>
    <submittedName>
        <fullName evidence="1">Uncharacterized protein</fullName>
    </submittedName>
</protein>